<dbReference type="AlphaFoldDB" id="A0A8J8B1W4"/>
<organism evidence="2 3">
    <name type="scientific">Sinanaerobacter chloroacetimidivorans</name>
    <dbReference type="NCBI Taxonomy" id="2818044"/>
    <lineage>
        <taxon>Bacteria</taxon>
        <taxon>Bacillati</taxon>
        <taxon>Bacillota</taxon>
        <taxon>Clostridia</taxon>
        <taxon>Peptostreptococcales</taxon>
        <taxon>Anaerovoracaceae</taxon>
        <taxon>Sinanaerobacter</taxon>
    </lineage>
</organism>
<gene>
    <name evidence="2" type="ORF">KCX82_09495</name>
</gene>
<keyword evidence="1" id="KW-0812">Transmembrane</keyword>
<feature type="transmembrane region" description="Helical" evidence="1">
    <location>
        <begin position="12"/>
        <end position="36"/>
    </location>
</feature>
<proteinExistence type="predicted"/>
<dbReference type="RefSeq" id="WP_227018237.1">
    <property type="nucleotide sequence ID" value="NZ_JAGSND010000005.1"/>
</dbReference>
<dbReference type="EMBL" id="JAGSND010000005">
    <property type="protein sequence ID" value="MBR0598106.1"/>
    <property type="molecule type" value="Genomic_DNA"/>
</dbReference>
<protein>
    <submittedName>
        <fullName evidence="2">Uncharacterized protein</fullName>
    </submittedName>
</protein>
<sequence length="284" mass="33245">MGDNSFKNTLVISIVVAVVSALITVILTSSGMIDFFQYDVFKYNKPIMYEIKKTNTMDDFKVKEYYPLEKGNSWIYDLSYTTTIEKNTIKSYQSNIKMELIDSIEKGRLKLVVAKGDIFNIDYFELEKGTDEEFQEMIDRINNKEFVLFIDSNKVLYVDDENEINELKDFFKDDKQIIYQQKDLKTLFEFPLFDGQVIGSTDKGYYRSDDLYSRVVSRINGQFDGTYYYNESDIFTLKYWSMPDESLITFIPYVGISEAYAVHHGTVGEYKLSLKEFRNSAKQN</sequence>
<accession>A0A8J8B1W4</accession>
<reference evidence="2" key="2">
    <citation type="submission" date="2021-04" db="EMBL/GenBank/DDBJ databases">
        <authorList>
            <person name="Liu J."/>
        </authorList>
    </citation>
    <scope>NUCLEOTIDE SEQUENCE</scope>
    <source>
        <strain evidence="2">BAD-6</strain>
    </source>
</reference>
<name>A0A8J8B1W4_9FIRM</name>
<keyword evidence="1" id="KW-1133">Transmembrane helix</keyword>
<dbReference type="Proteomes" id="UP000675664">
    <property type="component" value="Unassembled WGS sequence"/>
</dbReference>
<evidence type="ECO:0000256" key="1">
    <source>
        <dbReference type="SAM" id="Phobius"/>
    </source>
</evidence>
<keyword evidence="3" id="KW-1185">Reference proteome</keyword>
<comment type="caution">
    <text evidence="2">The sequence shown here is derived from an EMBL/GenBank/DDBJ whole genome shotgun (WGS) entry which is preliminary data.</text>
</comment>
<evidence type="ECO:0000313" key="3">
    <source>
        <dbReference type="Proteomes" id="UP000675664"/>
    </source>
</evidence>
<keyword evidence="1" id="KW-0472">Membrane</keyword>
<reference evidence="2" key="1">
    <citation type="submission" date="2021-04" db="EMBL/GenBank/DDBJ databases">
        <title>Sinoanaerobacter chloroacetimidivorans sp. nov., an obligate anaerobic bacterium isolated from anaerobic sludge.</title>
        <authorList>
            <person name="Bao Y."/>
        </authorList>
    </citation>
    <scope>NUCLEOTIDE SEQUENCE</scope>
    <source>
        <strain evidence="2">BAD-6</strain>
    </source>
</reference>
<evidence type="ECO:0000313" key="2">
    <source>
        <dbReference type="EMBL" id="MBR0598106.1"/>
    </source>
</evidence>